<dbReference type="GO" id="GO:0008757">
    <property type="term" value="F:S-adenosylmethionine-dependent methyltransferase activity"/>
    <property type="evidence" value="ECO:0007669"/>
    <property type="project" value="InterPro"/>
</dbReference>
<dbReference type="Pfam" id="PF08241">
    <property type="entry name" value="Methyltransf_11"/>
    <property type="match status" value="1"/>
</dbReference>
<evidence type="ECO:0000259" key="1">
    <source>
        <dbReference type="Pfam" id="PF00567"/>
    </source>
</evidence>
<sequence>MSEYTTRDEQAKFSKSLLHELIQLALPNTYKNFTWSTIEGDKSGTVDNVIRLSDEADAEERQYQLMLQNIGSSGVVSVDFRYEENPFLFTNDETWLGYVSNVDRYKHAIYIQPDCMMSCMDTLTQELDFYYSDPVSEKLIVHKVAAGLPRVSKYEEVYHRVYIKENHFLKCVITYVDLDMTEEVQVNKVQFKYLLKYFAALPALAIPCRLADIEYKLNNHEMTLETYKELNDLRQTGPFYIEPCKTSNGALLVKLYDVDESCFNDIIVGKGLAEVEDCSLTSKSTGSSDAKPSLNKWEDNSRINRHLQDLKVIFEFSSNCKSSSHPFHVTPSNLQQIVDRQKIKSYFDLGCADGTITAGIGDYLGLSKENIFGGDVYEEQNEQITHVKINEKQSTIDLPSDRVDLITSFVTFHHIDQLESTLSELVRILRPGGYLIVREHDCKNEHALRVKYLNFIHAIMMIAKVGEFANSSSNHNTKNENASHEDYENNTNTWLTQKSFIIEYTYSINSLSNMC</sequence>
<dbReference type="InterPro" id="IPR029063">
    <property type="entry name" value="SAM-dependent_MTases_sf"/>
</dbReference>
<dbReference type="Gene3D" id="3.40.50.150">
    <property type="entry name" value="Vaccinia Virus protein VP39"/>
    <property type="match status" value="1"/>
</dbReference>
<dbReference type="SUPFAM" id="SSF53335">
    <property type="entry name" value="S-adenosyl-L-methionine-dependent methyltransferases"/>
    <property type="match status" value="1"/>
</dbReference>
<evidence type="ECO:0000313" key="3">
    <source>
        <dbReference type="EMBL" id="CAF1014740.1"/>
    </source>
</evidence>
<dbReference type="EMBL" id="CAJNOV010000255">
    <property type="protein sequence ID" value="CAF1014740.1"/>
    <property type="molecule type" value="Genomic_DNA"/>
</dbReference>
<dbReference type="InterPro" id="IPR013216">
    <property type="entry name" value="Methyltransf_11"/>
</dbReference>
<dbReference type="Proteomes" id="UP000663855">
    <property type="component" value="Unassembled WGS sequence"/>
</dbReference>
<protein>
    <recommendedName>
        <fullName evidence="5">Methyltransferase type 11 domain-containing protein</fullName>
    </recommendedName>
</protein>
<reference evidence="3" key="1">
    <citation type="submission" date="2021-02" db="EMBL/GenBank/DDBJ databases">
        <authorList>
            <person name="Nowell W R."/>
        </authorList>
    </citation>
    <scope>NUCLEOTIDE SEQUENCE</scope>
</reference>
<dbReference type="CDD" id="cd02440">
    <property type="entry name" value="AdoMet_MTases"/>
    <property type="match status" value="1"/>
</dbReference>
<dbReference type="AlphaFoldDB" id="A0A814HSI2"/>
<feature type="domain" description="Methyltransferase type 11" evidence="2">
    <location>
        <begin position="348"/>
        <end position="437"/>
    </location>
</feature>
<feature type="domain" description="Tudor" evidence="1">
    <location>
        <begin position="97"/>
        <end position="211"/>
    </location>
</feature>
<organism evidence="3 4">
    <name type="scientific">Rotaria magnacalcarata</name>
    <dbReference type="NCBI Taxonomy" id="392030"/>
    <lineage>
        <taxon>Eukaryota</taxon>
        <taxon>Metazoa</taxon>
        <taxon>Spiralia</taxon>
        <taxon>Gnathifera</taxon>
        <taxon>Rotifera</taxon>
        <taxon>Eurotatoria</taxon>
        <taxon>Bdelloidea</taxon>
        <taxon>Philodinida</taxon>
        <taxon>Philodinidae</taxon>
        <taxon>Rotaria</taxon>
    </lineage>
</organism>
<evidence type="ECO:0000259" key="2">
    <source>
        <dbReference type="Pfam" id="PF08241"/>
    </source>
</evidence>
<accession>A0A814HSI2</accession>
<dbReference type="Pfam" id="PF00567">
    <property type="entry name" value="TUDOR"/>
    <property type="match status" value="1"/>
</dbReference>
<gene>
    <name evidence="3" type="ORF">CJN711_LOCUS3009</name>
</gene>
<evidence type="ECO:0008006" key="5">
    <source>
        <dbReference type="Google" id="ProtNLM"/>
    </source>
</evidence>
<dbReference type="InterPro" id="IPR035437">
    <property type="entry name" value="SNase_OB-fold_sf"/>
</dbReference>
<proteinExistence type="predicted"/>
<dbReference type="InterPro" id="IPR002999">
    <property type="entry name" value="Tudor"/>
</dbReference>
<comment type="caution">
    <text evidence="3">The sequence shown here is derived from an EMBL/GenBank/DDBJ whole genome shotgun (WGS) entry which is preliminary data.</text>
</comment>
<dbReference type="Gene3D" id="2.40.50.90">
    <property type="match status" value="1"/>
</dbReference>
<name>A0A814HSI2_9BILA</name>
<dbReference type="SUPFAM" id="SSF63748">
    <property type="entry name" value="Tudor/PWWP/MBT"/>
    <property type="match status" value="1"/>
</dbReference>
<evidence type="ECO:0000313" key="4">
    <source>
        <dbReference type="Proteomes" id="UP000663855"/>
    </source>
</evidence>